<feature type="transmembrane region" description="Helical" evidence="1">
    <location>
        <begin position="79"/>
        <end position="106"/>
    </location>
</feature>
<proteinExistence type="predicted"/>
<sequence length="108" mass="12692">MIIISRKARKLLKSLLDIRKSQESPRIKPEQYEKLIDKQGEPLGELIHHELVVQDIGHDIAVTDEGIYFYQAYKEHNKFIWLTSFWFPLAVAFATTVITLIVNFLFFK</sequence>
<dbReference type="EMBL" id="CACRUI010000003">
    <property type="protein sequence ID" value="VYT71004.1"/>
    <property type="molecule type" value="Genomic_DNA"/>
</dbReference>
<keyword evidence="1" id="KW-0472">Membrane</keyword>
<keyword evidence="1" id="KW-0812">Transmembrane</keyword>
<accession>A0A6N2YVC8</accession>
<evidence type="ECO:0000313" key="2">
    <source>
        <dbReference type="EMBL" id="VYT71004.1"/>
    </source>
</evidence>
<dbReference type="AlphaFoldDB" id="A0A6N2YVC8"/>
<gene>
    <name evidence="2" type="ORF">SLLFYP71_00493</name>
</gene>
<protein>
    <submittedName>
        <fullName evidence="2">Uncharacterized protein</fullName>
    </submittedName>
</protein>
<reference evidence="2" key="1">
    <citation type="submission" date="2019-11" db="EMBL/GenBank/DDBJ databases">
        <authorList>
            <person name="Feng L."/>
        </authorList>
    </citation>
    <scope>NUCLEOTIDE SEQUENCE</scope>
    <source>
        <strain evidence="2">SLutetiensisLFYP71</strain>
    </source>
</reference>
<organism evidence="2">
    <name type="scientific">Streptococcus lutetiensis</name>
    <dbReference type="NCBI Taxonomy" id="150055"/>
    <lineage>
        <taxon>Bacteria</taxon>
        <taxon>Bacillati</taxon>
        <taxon>Bacillota</taxon>
        <taxon>Bacilli</taxon>
        <taxon>Lactobacillales</taxon>
        <taxon>Streptococcaceae</taxon>
        <taxon>Streptococcus</taxon>
    </lineage>
</organism>
<keyword evidence="1" id="KW-1133">Transmembrane helix</keyword>
<dbReference type="RefSeq" id="WP_156672584.1">
    <property type="nucleotide sequence ID" value="NZ_CACRUI010000003.1"/>
</dbReference>
<evidence type="ECO:0000256" key="1">
    <source>
        <dbReference type="SAM" id="Phobius"/>
    </source>
</evidence>
<name>A0A6N2YVC8_9STRE</name>